<evidence type="ECO:0000313" key="3">
    <source>
        <dbReference type="EMBL" id="WIM99930.1"/>
    </source>
</evidence>
<feature type="compositionally biased region" description="Basic and acidic residues" evidence="1">
    <location>
        <begin position="470"/>
        <end position="480"/>
    </location>
</feature>
<dbReference type="Pfam" id="PF25547">
    <property type="entry name" value="WXG100_2"/>
    <property type="match status" value="1"/>
</dbReference>
<feature type="region of interest" description="Disordered" evidence="1">
    <location>
        <begin position="344"/>
        <end position="844"/>
    </location>
</feature>
<protein>
    <recommendedName>
        <fullName evidence="2">Outer membrane channel protein CpnT-like N-terminal domain-containing protein</fullName>
    </recommendedName>
</protein>
<dbReference type="RefSeq" id="WP_284921377.1">
    <property type="nucleotide sequence ID" value="NZ_CP126980.1"/>
</dbReference>
<feature type="compositionally biased region" description="Basic and acidic residues" evidence="1">
    <location>
        <begin position="717"/>
        <end position="809"/>
    </location>
</feature>
<organism evidence="3 4">
    <name type="scientific">Actinoplanes oblitus</name>
    <dbReference type="NCBI Taxonomy" id="3040509"/>
    <lineage>
        <taxon>Bacteria</taxon>
        <taxon>Bacillati</taxon>
        <taxon>Actinomycetota</taxon>
        <taxon>Actinomycetes</taxon>
        <taxon>Micromonosporales</taxon>
        <taxon>Micromonosporaceae</taxon>
        <taxon>Actinoplanes</taxon>
    </lineage>
</organism>
<feature type="compositionally biased region" description="Basic and acidic residues" evidence="1">
    <location>
        <begin position="432"/>
        <end position="444"/>
    </location>
</feature>
<evidence type="ECO:0000259" key="2">
    <source>
        <dbReference type="Pfam" id="PF25547"/>
    </source>
</evidence>
<dbReference type="InterPro" id="IPR057746">
    <property type="entry name" value="CpnT-like_N"/>
</dbReference>
<accession>A0ABY8WVA5</accession>
<keyword evidence="4" id="KW-1185">Reference proteome</keyword>
<evidence type="ECO:0000256" key="1">
    <source>
        <dbReference type="SAM" id="MobiDB-lite"/>
    </source>
</evidence>
<reference evidence="3 4" key="1">
    <citation type="submission" date="2023-06" db="EMBL/GenBank/DDBJ databases">
        <authorList>
            <person name="Yushchuk O."/>
            <person name="Binda E."/>
            <person name="Ruckert-Reed C."/>
            <person name="Fedorenko V."/>
            <person name="Kalinowski J."/>
            <person name="Marinelli F."/>
        </authorList>
    </citation>
    <scope>NUCLEOTIDE SEQUENCE [LARGE SCALE GENOMIC DNA]</scope>
    <source>
        <strain evidence="3 4">NRRL 3884</strain>
    </source>
</reference>
<feature type="domain" description="Outer membrane channel protein CpnT-like N-terminal" evidence="2">
    <location>
        <begin position="43"/>
        <end position="156"/>
    </location>
</feature>
<name>A0ABY8WVA5_9ACTN</name>
<dbReference type="EMBL" id="CP126980">
    <property type="protein sequence ID" value="WIM99930.1"/>
    <property type="molecule type" value="Genomic_DNA"/>
</dbReference>
<gene>
    <name evidence="3" type="ORF">ACTOB_003600</name>
</gene>
<sequence>MAGSNGFGSAFDTVLDEILEFFRECEQWVPIVGPVLEMLVDIPEGRELELYDLADAYGQAAELHRDHAVQVQILLGDLFQTWRGDGGAQKTQETLQKYLEQLNADADSFLQAQQMVQGAALSVEAAKMMDVVNLIMLAMATIEVIMTIIETFGVSAIGEGIAIATCRQAIKTALKELVEKLIGQGFKGAVKAIMKAGLKRGLQFTAFTVGTKAGILGIQAAEGHDPMSHFDPIEFAGEVVDSFVVGFIGGPLSIGAHNPLTEGAAMALGQLGDNYLRLYRNDLFDAMNLTKWAQDHGLYVDPEHFNPLDGVATAGLFGGVLGAKGMREGLRNARADVRLGLGEKNALGEPGTRLGTEPSVSPRAAGEAGSRSGSETGSQAGSETGSRSGSEAGSQAGSRSGSEAGSQAGSRSAGETGSQARSETGSQAESRSVSDQRTGGERSADSAGSERSADSSAADQQARGGADQRAVAEPHADPAQRTEPGAAEQRAESGGSEQRAESGGTEQRAQSGGTEQRAETGGTEQRGGSGDPARAESEQTTGTPDRSSGQEQSSGVERGDQRQVAEPAGDGSERGQTGAPERPAEPSPARDSGRESTPAGREDLVTTGDGRASTVEVGASAHGQHAEAGGPRTLQPVGSPAASHAAGPEVGGARSGVPESGFSGREPARTGVPDMGVPRGGEPGRTDLPANRFSEGAPGEARGGSVGTDARGGGSDRSARDSGPGREAADGRTGERGDRPAERTDRQDRQPEQNRPEQRSPDREPDRDRPERRSPERESDNNRPDRDRPERRTPEKDGRRWRDYSERVKRWSQSRPAEQAAMDRAVARRFGPGEGGAPRLTPETVQRILDRPAEQLDGTGQRFKHLVEENFTDPAYKDGQPIRRPSSPDDIAARLGELRDSRPPSLTSRLLHIDKLRDLLPELSREVPEPELIHSEHVVGGEYHGFGRPADTLAVGREVRESVPEVLDRLFKDVELNRPEDGGPDVLRTGGGRDVKVDFGAESMDRKHVGTSTRVRNGDVWQVRANSGTRPEHISTVTSHEVAEILRTEQLRGAGEQLPEKSMLNLKDTGARELSPDDHGRIAEMLDWHERSVSGEPGARDRLGELVDQLGLRGDGERAIGSRDAVTELLDNPAAHHFNDAAAGRLSELLKSPELPPAPERPTFTEADLRAIPDNVAQRLGIEQPSFLQEGKVLQMEAHQQAHQQLRLHVEGDAVNTFRTADGDLLGYGHDGKTRFVTDPFRKPGGWEVTNNREPLPDHQHDAAHAKEIVKESASYRQHAADLGTATSDRAAKMQSVNSVLDAVTPRSGLSPEKLAPVTEKDLNATNLRKTIERLRVVAVSHPEVKPHIRALEQAAKTWSTTYNDRTLASNRVGMIAGREYAISEFKVPEAQLRGGVHDDPKPGELDIWGLGRDRDGNPTLVVVEAKGGGAGTEGREHLQQGSGPYLERVMQLDPKFQQFLRDNPMIAEQIRSGIIKVEYLLVSQGHADAAGAVPDAKIYRFTFDNADNPTNTFNPRNIDAR</sequence>
<proteinExistence type="predicted"/>
<dbReference type="Proteomes" id="UP001240150">
    <property type="component" value="Chromosome"/>
</dbReference>
<evidence type="ECO:0000313" key="4">
    <source>
        <dbReference type="Proteomes" id="UP001240150"/>
    </source>
</evidence>
<feature type="compositionally biased region" description="Polar residues" evidence="1">
    <location>
        <begin position="371"/>
        <end position="431"/>
    </location>
</feature>
<feature type="compositionally biased region" description="Gly residues" evidence="1">
    <location>
        <begin position="701"/>
        <end position="715"/>
    </location>
</feature>
<feature type="compositionally biased region" description="Polar residues" evidence="1">
    <location>
        <begin position="538"/>
        <end position="555"/>
    </location>
</feature>
<feature type="compositionally biased region" description="Low complexity" evidence="1">
    <location>
        <begin position="445"/>
        <end position="469"/>
    </location>
</feature>
<feature type="compositionally biased region" description="Polar residues" evidence="1">
    <location>
        <begin position="504"/>
        <end position="514"/>
    </location>
</feature>